<protein>
    <submittedName>
        <fullName evidence="1">Uncharacterized protein</fullName>
    </submittedName>
</protein>
<name>A0A3S4K028_SALER</name>
<gene>
    <name evidence="1" type="ORF">NCTC10047_00129</name>
</gene>
<accession>A0A3S4K028</accession>
<evidence type="ECO:0000313" key="1">
    <source>
        <dbReference type="EMBL" id="VEA74348.1"/>
    </source>
</evidence>
<sequence length="300" mass="34754">MILPKHRYYSLEKVAKITKCEVSDLIHFASIGLLQFCIKMPHIEFLFDSSPKNENEEVKLINVESDSILPVDYLKEKYDIKPEPNADLHCLRFSYKSDYFSVTEQYDMNSGNKSIEKWSGFLAIPQEFIEAEERYLSDYWDDWDITIDTLDVPRCENATFRDGYVAGRFYFDDWYTIHSKDMYITSYELELLCNGGKEITSETNLATRNSPNILPTSPLPVNKKAERHASNREGLLKAAIYILSKYPDDCRGERKEVSPEKWRDCLLKHKDEIPPLMITNGDVILKHLRASVNGKGAELI</sequence>
<dbReference type="EMBL" id="LR134156">
    <property type="protein sequence ID" value="VEA74348.1"/>
    <property type="molecule type" value="Genomic_DNA"/>
</dbReference>
<evidence type="ECO:0000313" key="2">
    <source>
        <dbReference type="Proteomes" id="UP000275676"/>
    </source>
</evidence>
<dbReference type="AlphaFoldDB" id="A0A3S4K028"/>
<dbReference type="Proteomes" id="UP000275676">
    <property type="component" value="Chromosome"/>
</dbReference>
<organism evidence="1 2">
    <name type="scientific">Salmonella enterica subsp. arizonae</name>
    <dbReference type="NCBI Taxonomy" id="59203"/>
    <lineage>
        <taxon>Bacteria</taxon>
        <taxon>Pseudomonadati</taxon>
        <taxon>Pseudomonadota</taxon>
        <taxon>Gammaproteobacteria</taxon>
        <taxon>Enterobacterales</taxon>
        <taxon>Enterobacteriaceae</taxon>
        <taxon>Salmonella</taxon>
    </lineage>
</organism>
<reference evidence="1 2" key="1">
    <citation type="submission" date="2018-12" db="EMBL/GenBank/DDBJ databases">
        <authorList>
            <consortium name="Pathogen Informatics"/>
        </authorList>
    </citation>
    <scope>NUCLEOTIDE SEQUENCE [LARGE SCALE GENOMIC DNA]</scope>
    <source>
        <strain evidence="1 2">NCTC10047</strain>
    </source>
</reference>
<proteinExistence type="predicted"/>